<dbReference type="Proteomes" id="UP001165083">
    <property type="component" value="Unassembled WGS sequence"/>
</dbReference>
<name>A0A9W7CPQ4_9STRA</name>
<evidence type="ECO:0000256" key="1">
    <source>
        <dbReference type="SAM" id="MobiDB-lite"/>
    </source>
</evidence>
<dbReference type="AlphaFoldDB" id="A0A9W7CPQ4"/>
<protein>
    <submittedName>
        <fullName evidence="2">Unnamed protein product</fullName>
    </submittedName>
</protein>
<comment type="caution">
    <text evidence="2">The sequence shown here is derived from an EMBL/GenBank/DDBJ whole genome shotgun (WGS) entry which is preliminary data.</text>
</comment>
<organism evidence="2 3">
    <name type="scientific">Phytophthora lilii</name>
    <dbReference type="NCBI Taxonomy" id="2077276"/>
    <lineage>
        <taxon>Eukaryota</taxon>
        <taxon>Sar</taxon>
        <taxon>Stramenopiles</taxon>
        <taxon>Oomycota</taxon>
        <taxon>Peronosporomycetes</taxon>
        <taxon>Peronosporales</taxon>
        <taxon>Peronosporaceae</taxon>
        <taxon>Phytophthora</taxon>
    </lineage>
</organism>
<dbReference type="EMBL" id="BSXW01001294">
    <property type="protein sequence ID" value="GMF35594.1"/>
    <property type="molecule type" value="Genomic_DNA"/>
</dbReference>
<keyword evidence="3" id="KW-1185">Reference proteome</keyword>
<evidence type="ECO:0000313" key="2">
    <source>
        <dbReference type="EMBL" id="GMF35594.1"/>
    </source>
</evidence>
<reference evidence="2" key="1">
    <citation type="submission" date="2023-04" db="EMBL/GenBank/DDBJ databases">
        <title>Phytophthora lilii NBRC 32176.</title>
        <authorList>
            <person name="Ichikawa N."/>
            <person name="Sato H."/>
            <person name="Tonouchi N."/>
        </authorList>
    </citation>
    <scope>NUCLEOTIDE SEQUENCE</scope>
    <source>
        <strain evidence="2">NBRC 32176</strain>
    </source>
</reference>
<sequence>MQSRIPVALHLSTLRVPAVKCEQCKNTSRALFGPVYCHVHCNPNDPDQGWAYITREEAQLLTILRTRDWTSDALQDLLETVSNTARSYSNANIAPLQRSAPTERGDTEDVKDLTKKN</sequence>
<evidence type="ECO:0000313" key="3">
    <source>
        <dbReference type="Proteomes" id="UP001165083"/>
    </source>
</evidence>
<feature type="region of interest" description="Disordered" evidence="1">
    <location>
        <begin position="89"/>
        <end position="117"/>
    </location>
</feature>
<feature type="compositionally biased region" description="Basic and acidic residues" evidence="1">
    <location>
        <begin position="101"/>
        <end position="117"/>
    </location>
</feature>
<dbReference type="OrthoDB" id="102172at2759"/>
<accession>A0A9W7CPQ4</accession>
<gene>
    <name evidence="2" type="ORF">Plil01_001511400</name>
</gene>
<proteinExistence type="predicted"/>